<evidence type="ECO:0000313" key="1">
    <source>
        <dbReference type="EMBL" id="AZA50754.1"/>
    </source>
</evidence>
<evidence type="ECO:0000313" key="2">
    <source>
        <dbReference type="EMBL" id="STD01854.1"/>
    </source>
</evidence>
<evidence type="ECO:0000313" key="3">
    <source>
        <dbReference type="Proteomes" id="UP000255224"/>
    </source>
</evidence>
<evidence type="ECO:0000313" key="4">
    <source>
        <dbReference type="Proteomes" id="UP000273270"/>
    </source>
</evidence>
<accession>A0A376E3S4</accession>
<reference evidence="1" key="3">
    <citation type="submission" date="2018-11" db="EMBL/GenBank/DDBJ databases">
        <title>Proposal to divide the Flavobacteriaceae and reorganize its genera based on Amino Acid Identity values calculated from whole genome sequences.</title>
        <authorList>
            <person name="Nicholson A.C."/>
            <person name="Gulvik C.A."/>
            <person name="Whitney A.M."/>
            <person name="Humrighouse B.W."/>
            <person name="Bell M."/>
            <person name="Holmes B."/>
            <person name="Steigerwalt A."/>
            <person name="Villarma A."/>
            <person name="Sheth M."/>
            <person name="Batra D."/>
            <person name="Pryor J."/>
            <person name="Bernardet J.-F."/>
            <person name="Hugo C."/>
            <person name="Kampfer P."/>
            <person name="Newman J."/>
            <person name="Mcquiston J.R."/>
        </authorList>
    </citation>
    <scope>NUCLEOTIDE SEQUENCE [LARGE SCALE GENOMIC DNA]</scope>
    <source>
        <strain evidence="1">G0188</strain>
    </source>
</reference>
<protein>
    <submittedName>
        <fullName evidence="2">Uncharacterized protein</fullName>
    </submittedName>
</protein>
<dbReference type="Proteomes" id="UP000273270">
    <property type="component" value="Chromosome"/>
</dbReference>
<sequence length="64" mass="7565">MTKNALPEIKLFYYFLKTTPIKENATANPFYLKINMEIYRTEIGYFIGKGSQHGTYLKINEIKR</sequence>
<dbReference type="EMBL" id="UFVQ01000003">
    <property type="protein sequence ID" value="STD01854.1"/>
    <property type="molecule type" value="Genomic_DNA"/>
</dbReference>
<reference evidence="2 3" key="1">
    <citation type="submission" date="2018-06" db="EMBL/GenBank/DDBJ databases">
        <authorList>
            <consortium name="Pathogen Informatics"/>
            <person name="Doyle S."/>
        </authorList>
    </citation>
    <scope>NUCLEOTIDE SEQUENCE [LARGE SCALE GENOMIC DNA]</scope>
    <source>
        <strain evidence="2 3">NCTC13533</strain>
    </source>
</reference>
<keyword evidence="4" id="KW-1185">Reference proteome</keyword>
<accession>A0A1M7NP41</accession>
<gene>
    <name evidence="1" type="ORF">EG346_22390</name>
    <name evidence="2" type="ORF">NCTC13533_03189</name>
</gene>
<proteinExistence type="predicted"/>
<dbReference type="Proteomes" id="UP000255224">
    <property type="component" value="Unassembled WGS sequence"/>
</dbReference>
<dbReference type="KEGG" id="ccau:EG346_22390"/>
<dbReference type="EMBL" id="CP033920">
    <property type="protein sequence ID" value="AZA50754.1"/>
    <property type="molecule type" value="Genomic_DNA"/>
</dbReference>
<dbReference type="RefSeq" id="WP_073336848.1">
    <property type="nucleotide sequence ID" value="NZ_CP033920.1"/>
</dbReference>
<dbReference type="AlphaFoldDB" id="A0A1M7NP41"/>
<organism evidence="2 3">
    <name type="scientific">Chryseobacterium carnipullorum</name>
    <dbReference type="NCBI Taxonomy" id="1124835"/>
    <lineage>
        <taxon>Bacteria</taxon>
        <taxon>Pseudomonadati</taxon>
        <taxon>Bacteroidota</taxon>
        <taxon>Flavobacteriia</taxon>
        <taxon>Flavobacteriales</taxon>
        <taxon>Weeksellaceae</taxon>
        <taxon>Chryseobacterium group</taxon>
        <taxon>Chryseobacterium</taxon>
    </lineage>
</organism>
<name>A0A1M7NP41_CHRCU</name>
<reference evidence="4" key="2">
    <citation type="submission" date="2018-11" db="EMBL/GenBank/DDBJ databases">
        <title>Proposal to divide the Flavobacteriaceae and reorganize its genera based on Amino Acid Identity values calculated from whole genome sequences.</title>
        <authorList>
            <person name="Nicholson A.C."/>
            <person name="Gulvik C.A."/>
            <person name="Whitney A.M."/>
            <person name="Humrighouse B.W."/>
            <person name="Bell M."/>
            <person name="Holmes B."/>
            <person name="Steigerwalt A.G."/>
            <person name="Villarma A."/>
            <person name="Sheth M."/>
            <person name="Batra D."/>
            <person name="Pryor J."/>
            <person name="Bernardet J.-F."/>
            <person name="Hugo C."/>
            <person name="Kampfer P."/>
            <person name="Newman J."/>
            <person name="McQuiston J.R."/>
        </authorList>
    </citation>
    <scope>NUCLEOTIDE SEQUENCE [LARGE SCALE GENOMIC DNA]</scope>
    <source>
        <strain evidence="4">G0188</strain>
    </source>
</reference>